<dbReference type="Pfam" id="PF04043">
    <property type="entry name" value="PMEI"/>
    <property type="match status" value="1"/>
</dbReference>
<evidence type="ECO:0000256" key="2">
    <source>
        <dbReference type="ARBA" id="ARBA00005184"/>
    </source>
</evidence>
<feature type="coiled-coil region" evidence="11">
    <location>
        <begin position="80"/>
        <end position="107"/>
    </location>
</feature>
<keyword evidence="10" id="KW-0732">Signal</keyword>
<keyword evidence="7 10" id="KW-0378">Hydrolase</keyword>
<evidence type="ECO:0000313" key="14">
    <source>
        <dbReference type="EMBL" id="KAK8934466.1"/>
    </source>
</evidence>
<comment type="catalytic activity">
    <reaction evidence="10">
        <text>[(1-&gt;4)-alpha-D-galacturonosyl methyl ester](n) + n H2O = [(1-&gt;4)-alpha-D-galacturonosyl](n) + n methanol + n H(+)</text>
        <dbReference type="Rhea" id="RHEA:22380"/>
        <dbReference type="Rhea" id="RHEA-COMP:14570"/>
        <dbReference type="Rhea" id="RHEA-COMP:14573"/>
        <dbReference type="ChEBI" id="CHEBI:15377"/>
        <dbReference type="ChEBI" id="CHEBI:15378"/>
        <dbReference type="ChEBI" id="CHEBI:17790"/>
        <dbReference type="ChEBI" id="CHEBI:140522"/>
        <dbReference type="ChEBI" id="CHEBI:140523"/>
        <dbReference type="EC" id="3.1.1.11"/>
    </reaction>
</comment>
<proteinExistence type="inferred from homology"/>
<keyword evidence="12" id="KW-0812">Transmembrane</keyword>
<feature type="transmembrane region" description="Helical" evidence="12">
    <location>
        <begin position="332"/>
        <end position="354"/>
    </location>
</feature>
<evidence type="ECO:0000256" key="1">
    <source>
        <dbReference type="ARBA" id="ARBA00004191"/>
    </source>
</evidence>
<evidence type="ECO:0000256" key="7">
    <source>
        <dbReference type="ARBA" id="ARBA00022801"/>
    </source>
</evidence>
<dbReference type="Proteomes" id="UP001418222">
    <property type="component" value="Unassembled WGS sequence"/>
</dbReference>
<keyword evidence="8 10" id="KW-0063">Aspartyl esterase</keyword>
<feature type="active site" evidence="9">
    <location>
        <position position="420"/>
    </location>
</feature>
<comment type="caution">
    <text evidence="14">The sequence shown here is derived from an EMBL/GenBank/DDBJ whole genome shotgun (WGS) entry which is preliminary data.</text>
</comment>
<feature type="signal peptide" evidence="10">
    <location>
        <begin position="1"/>
        <end position="24"/>
    </location>
</feature>
<keyword evidence="6" id="KW-0964">Secreted</keyword>
<gene>
    <name evidence="14" type="primary">PME13</name>
    <name evidence="14" type="ORF">KSP39_PZI015148</name>
</gene>
<keyword evidence="12" id="KW-1133">Transmembrane helix</keyword>
<evidence type="ECO:0000256" key="9">
    <source>
        <dbReference type="PROSITE-ProRule" id="PRU10040"/>
    </source>
</evidence>
<dbReference type="InterPro" id="IPR011050">
    <property type="entry name" value="Pectin_lyase_fold/virulence"/>
</dbReference>
<dbReference type="InterPro" id="IPR033131">
    <property type="entry name" value="Pectinesterase_Asp_AS"/>
</dbReference>
<dbReference type="AlphaFoldDB" id="A0AAP0BAY4"/>
<keyword evidence="11" id="KW-0175">Coiled coil</keyword>
<protein>
    <recommendedName>
        <fullName evidence="5 10">Pectinesterase</fullName>
        <ecNumber evidence="5 10">3.1.1.11</ecNumber>
    </recommendedName>
</protein>
<evidence type="ECO:0000259" key="13">
    <source>
        <dbReference type="SMART" id="SM00856"/>
    </source>
</evidence>
<dbReference type="SMART" id="SM00856">
    <property type="entry name" value="PMEI"/>
    <property type="match status" value="1"/>
</dbReference>
<reference evidence="14 15" key="1">
    <citation type="journal article" date="2022" name="Nat. Plants">
        <title>Genomes of leafy and leafless Platanthera orchids illuminate the evolution of mycoheterotrophy.</title>
        <authorList>
            <person name="Li M.H."/>
            <person name="Liu K.W."/>
            <person name="Li Z."/>
            <person name="Lu H.C."/>
            <person name="Ye Q.L."/>
            <person name="Zhang D."/>
            <person name="Wang J.Y."/>
            <person name="Li Y.F."/>
            <person name="Zhong Z.M."/>
            <person name="Liu X."/>
            <person name="Yu X."/>
            <person name="Liu D.K."/>
            <person name="Tu X.D."/>
            <person name="Liu B."/>
            <person name="Hao Y."/>
            <person name="Liao X.Y."/>
            <person name="Jiang Y.T."/>
            <person name="Sun W.H."/>
            <person name="Chen J."/>
            <person name="Chen Y.Q."/>
            <person name="Ai Y."/>
            <person name="Zhai J.W."/>
            <person name="Wu S.S."/>
            <person name="Zhou Z."/>
            <person name="Hsiao Y.Y."/>
            <person name="Wu W.L."/>
            <person name="Chen Y.Y."/>
            <person name="Lin Y.F."/>
            <person name="Hsu J.L."/>
            <person name="Li C.Y."/>
            <person name="Wang Z.W."/>
            <person name="Zhao X."/>
            <person name="Zhong W.Y."/>
            <person name="Ma X.K."/>
            <person name="Ma L."/>
            <person name="Huang J."/>
            <person name="Chen G.Z."/>
            <person name="Huang M.Z."/>
            <person name="Huang L."/>
            <person name="Peng D.H."/>
            <person name="Luo Y.B."/>
            <person name="Zou S.Q."/>
            <person name="Chen S.P."/>
            <person name="Lan S."/>
            <person name="Tsai W.C."/>
            <person name="Van de Peer Y."/>
            <person name="Liu Z.J."/>
        </authorList>
    </citation>
    <scope>NUCLEOTIDE SEQUENCE [LARGE SCALE GENOMIC DNA]</scope>
    <source>
        <strain evidence="14">Lor287</strain>
    </source>
</reference>
<dbReference type="PANTHER" id="PTHR31707">
    <property type="entry name" value="PECTINESTERASE"/>
    <property type="match status" value="1"/>
</dbReference>
<organism evidence="14 15">
    <name type="scientific">Platanthera zijinensis</name>
    <dbReference type="NCBI Taxonomy" id="2320716"/>
    <lineage>
        <taxon>Eukaryota</taxon>
        <taxon>Viridiplantae</taxon>
        <taxon>Streptophyta</taxon>
        <taxon>Embryophyta</taxon>
        <taxon>Tracheophyta</taxon>
        <taxon>Spermatophyta</taxon>
        <taxon>Magnoliopsida</taxon>
        <taxon>Liliopsida</taxon>
        <taxon>Asparagales</taxon>
        <taxon>Orchidaceae</taxon>
        <taxon>Orchidoideae</taxon>
        <taxon>Orchideae</taxon>
        <taxon>Orchidinae</taxon>
        <taxon>Platanthera</taxon>
    </lineage>
</organism>
<evidence type="ECO:0000256" key="3">
    <source>
        <dbReference type="ARBA" id="ARBA00006027"/>
    </source>
</evidence>
<dbReference type="CDD" id="cd15798">
    <property type="entry name" value="PMEI-like_3"/>
    <property type="match status" value="1"/>
</dbReference>
<dbReference type="EMBL" id="JBBWWQ010000012">
    <property type="protein sequence ID" value="KAK8934466.1"/>
    <property type="molecule type" value="Genomic_DNA"/>
</dbReference>
<dbReference type="Pfam" id="PF01095">
    <property type="entry name" value="Pectinesterase"/>
    <property type="match status" value="2"/>
</dbReference>
<evidence type="ECO:0000256" key="4">
    <source>
        <dbReference type="ARBA" id="ARBA00007786"/>
    </source>
</evidence>
<dbReference type="EC" id="3.1.1.11" evidence="5 10"/>
<comment type="similarity">
    <text evidence="4">In the C-terminal section; belongs to the pectinesterase family.</text>
</comment>
<accession>A0AAP0BAY4</accession>
<sequence length="585" mass="62449">MANKAAIGAFSAILLVAAIIGVVAVTCRSNNKPSAQLATTSKSSVAALCAPTAYKDACESTLTGAINDTSSAGDIIRAAVNVITAQVEAAKEKADELHKQAKGSIDNDGFEFCKELLEDAGDRLAAVLTEADDGNRLADFQAWLSMVISYRTNCLASIESPELNSEMGAALRNATELTDNAIAIVTAVADLAKDLNLNLQNLTAATSSTLTGRRLLSLYPTWISAGDRKLLAAADGSGAAQNLVPNAVVAKDGSGQFKTINDALNAMPKTYTGRYAIYVKAGVYSEKVIVDKTKTNLLIYGDGSRKTLVTGSLNFADGVGTFKTATFARHNYIHLACALICGGPGAAILFVLAVQAAGFIAKSIGFQNTAGARGHQAVALRLNGDAAILQNCRIDGFQDSFYTQSGRHFIRNCVISGTIDFIFGDSQAVIQNSLIIVRRPMDNQQNTVTAHGKDSPNERTGLVIQNCRIVPDQSLFSDRLEIPSYLGRPWKQYSTTIVMESSIGDLIRPEGWMAWDGDFALDTLYYAEYNNRGPGSSIKARVNWKGYRGDIDRTEALKWTAGQLLTGDTWIPFSGVPISLGLVKS</sequence>
<evidence type="ECO:0000256" key="8">
    <source>
        <dbReference type="ARBA" id="ARBA00023085"/>
    </source>
</evidence>
<dbReference type="InterPro" id="IPR006501">
    <property type="entry name" value="Pectinesterase_inhib_dom"/>
</dbReference>
<comment type="similarity">
    <text evidence="3">In the N-terminal section; belongs to the PMEI family.</text>
</comment>
<keyword evidence="6" id="KW-0134">Cell wall</keyword>
<evidence type="ECO:0000256" key="6">
    <source>
        <dbReference type="ARBA" id="ARBA00022512"/>
    </source>
</evidence>
<feature type="domain" description="Pectinesterase inhibitor" evidence="13">
    <location>
        <begin position="40"/>
        <end position="184"/>
    </location>
</feature>
<dbReference type="GO" id="GO:0030599">
    <property type="term" value="F:pectinesterase activity"/>
    <property type="evidence" value="ECO:0007669"/>
    <property type="project" value="UniProtKB-UniRule"/>
</dbReference>
<dbReference type="GO" id="GO:0042545">
    <property type="term" value="P:cell wall modification"/>
    <property type="evidence" value="ECO:0007669"/>
    <property type="project" value="UniProtKB-UniRule"/>
</dbReference>
<feature type="chain" id="PRO_5042669312" description="Pectinesterase" evidence="10">
    <location>
        <begin position="25"/>
        <end position="585"/>
    </location>
</feature>
<keyword evidence="12" id="KW-0472">Membrane</keyword>
<evidence type="ECO:0000256" key="11">
    <source>
        <dbReference type="SAM" id="Coils"/>
    </source>
</evidence>
<comment type="subcellular location">
    <subcellularLocation>
        <location evidence="1">Secreted</location>
        <location evidence="1">Cell wall</location>
    </subcellularLocation>
</comment>
<dbReference type="GO" id="GO:0004857">
    <property type="term" value="F:enzyme inhibitor activity"/>
    <property type="evidence" value="ECO:0007669"/>
    <property type="project" value="InterPro"/>
</dbReference>
<dbReference type="InterPro" id="IPR035513">
    <property type="entry name" value="Invertase/methylesterase_inhib"/>
</dbReference>
<comment type="pathway">
    <text evidence="2 10">Glycan metabolism; pectin degradation; 2-dehydro-3-deoxy-D-gluconate from pectin: step 1/5.</text>
</comment>
<evidence type="ECO:0000256" key="12">
    <source>
        <dbReference type="SAM" id="Phobius"/>
    </source>
</evidence>
<dbReference type="NCBIfam" id="TIGR01614">
    <property type="entry name" value="PME_inhib"/>
    <property type="match status" value="1"/>
</dbReference>
<evidence type="ECO:0000256" key="10">
    <source>
        <dbReference type="RuleBase" id="RU000589"/>
    </source>
</evidence>
<dbReference type="SUPFAM" id="SSF101148">
    <property type="entry name" value="Plant invertase/pectin methylesterase inhibitor"/>
    <property type="match status" value="1"/>
</dbReference>
<evidence type="ECO:0000313" key="15">
    <source>
        <dbReference type="Proteomes" id="UP001418222"/>
    </source>
</evidence>
<dbReference type="InterPro" id="IPR000070">
    <property type="entry name" value="Pectinesterase_cat"/>
</dbReference>
<dbReference type="InterPro" id="IPR012334">
    <property type="entry name" value="Pectin_lyas_fold"/>
</dbReference>
<evidence type="ECO:0000256" key="5">
    <source>
        <dbReference type="ARBA" id="ARBA00013229"/>
    </source>
</evidence>
<dbReference type="Gene3D" id="1.20.140.40">
    <property type="entry name" value="Invertase/pectin methylesterase inhibitor family protein"/>
    <property type="match status" value="1"/>
</dbReference>
<dbReference type="FunFam" id="2.160.20.10:FF:000029">
    <property type="entry name" value="Pectinesterase 4"/>
    <property type="match status" value="1"/>
</dbReference>
<dbReference type="PROSITE" id="PS00503">
    <property type="entry name" value="PECTINESTERASE_2"/>
    <property type="match status" value="1"/>
</dbReference>
<name>A0AAP0BAY4_9ASPA</name>
<dbReference type="SUPFAM" id="SSF51126">
    <property type="entry name" value="Pectin lyase-like"/>
    <property type="match status" value="1"/>
</dbReference>
<dbReference type="GO" id="GO:0045490">
    <property type="term" value="P:pectin catabolic process"/>
    <property type="evidence" value="ECO:0007669"/>
    <property type="project" value="UniProtKB-UniRule"/>
</dbReference>
<dbReference type="Gene3D" id="2.160.20.10">
    <property type="entry name" value="Single-stranded right-handed beta-helix, Pectin lyase-like"/>
    <property type="match status" value="1"/>
</dbReference>
<keyword evidence="15" id="KW-1185">Reference proteome</keyword>